<evidence type="ECO:0000313" key="3">
    <source>
        <dbReference type="Proteomes" id="UP001148838"/>
    </source>
</evidence>
<name>A0ABQ8SKW7_PERAM</name>
<keyword evidence="3" id="KW-1185">Reference proteome</keyword>
<gene>
    <name evidence="2" type="ORF">ANN_23343</name>
</gene>
<evidence type="ECO:0000313" key="2">
    <source>
        <dbReference type="EMBL" id="KAJ4434772.1"/>
    </source>
</evidence>
<reference evidence="2 3" key="1">
    <citation type="journal article" date="2022" name="Allergy">
        <title>Genome assembly and annotation of Periplaneta americana reveal a comprehensive cockroach allergen profile.</title>
        <authorList>
            <person name="Wang L."/>
            <person name="Xiong Q."/>
            <person name="Saelim N."/>
            <person name="Wang L."/>
            <person name="Nong W."/>
            <person name="Wan A.T."/>
            <person name="Shi M."/>
            <person name="Liu X."/>
            <person name="Cao Q."/>
            <person name="Hui J.H.L."/>
            <person name="Sookrung N."/>
            <person name="Leung T.F."/>
            <person name="Tungtrongchitr A."/>
            <person name="Tsui S.K.W."/>
        </authorList>
    </citation>
    <scope>NUCLEOTIDE SEQUENCE [LARGE SCALE GENOMIC DNA]</scope>
    <source>
        <strain evidence="2">PWHHKU_190912</strain>
    </source>
</reference>
<protein>
    <submittedName>
        <fullName evidence="2">Uncharacterized protein</fullName>
    </submittedName>
</protein>
<organism evidence="2 3">
    <name type="scientific">Periplaneta americana</name>
    <name type="common">American cockroach</name>
    <name type="synonym">Blatta americana</name>
    <dbReference type="NCBI Taxonomy" id="6978"/>
    <lineage>
        <taxon>Eukaryota</taxon>
        <taxon>Metazoa</taxon>
        <taxon>Ecdysozoa</taxon>
        <taxon>Arthropoda</taxon>
        <taxon>Hexapoda</taxon>
        <taxon>Insecta</taxon>
        <taxon>Pterygota</taxon>
        <taxon>Neoptera</taxon>
        <taxon>Polyneoptera</taxon>
        <taxon>Dictyoptera</taxon>
        <taxon>Blattodea</taxon>
        <taxon>Blattoidea</taxon>
        <taxon>Blattidae</taxon>
        <taxon>Blattinae</taxon>
        <taxon>Periplaneta</taxon>
    </lineage>
</organism>
<dbReference type="EMBL" id="JAJSOF020000025">
    <property type="protein sequence ID" value="KAJ4434772.1"/>
    <property type="molecule type" value="Genomic_DNA"/>
</dbReference>
<dbReference type="Proteomes" id="UP001148838">
    <property type="component" value="Unassembled WGS sequence"/>
</dbReference>
<sequence length="67" mass="7956">MLGRNAQQRDINTLAQLRATFLEEWDLIPHEALQRLVSILDLYDDDDDDDDDDEEEEEEEEEEEVGY</sequence>
<accession>A0ABQ8SKW7</accession>
<evidence type="ECO:0000256" key="1">
    <source>
        <dbReference type="SAM" id="MobiDB-lite"/>
    </source>
</evidence>
<proteinExistence type="predicted"/>
<feature type="region of interest" description="Disordered" evidence="1">
    <location>
        <begin position="42"/>
        <end position="67"/>
    </location>
</feature>
<comment type="caution">
    <text evidence="2">The sequence shown here is derived from an EMBL/GenBank/DDBJ whole genome shotgun (WGS) entry which is preliminary data.</text>
</comment>